<dbReference type="AlphaFoldDB" id="A0A5C6TS69"/>
<dbReference type="OrthoDB" id="338959at2"/>
<dbReference type="GO" id="GO:0005886">
    <property type="term" value="C:plasma membrane"/>
    <property type="evidence" value="ECO:0007669"/>
    <property type="project" value="UniProtKB-SubCell"/>
</dbReference>
<evidence type="ECO:0000313" key="11">
    <source>
        <dbReference type="Proteomes" id="UP000321249"/>
    </source>
</evidence>
<evidence type="ECO:0000256" key="5">
    <source>
        <dbReference type="ARBA" id="ARBA00022989"/>
    </source>
</evidence>
<comment type="caution">
    <text evidence="10">The sequence shown here is derived from an EMBL/GenBank/DDBJ whole genome shotgun (WGS) entry which is preliminary data.</text>
</comment>
<accession>A0A5C6TS69</accession>
<evidence type="ECO:0000313" key="10">
    <source>
        <dbReference type="EMBL" id="TXC62538.1"/>
    </source>
</evidence>
<dbReference type="GO" id="GO:0051607">
    <property type="term" value="P:defense response to virus"/>
    <property type="evidence" value="ECO:0007669"/>
    <property type="project" value="UniProtKB-KW"/>
</dbReference>
<dbReference type="GO" id="GO:0000166">
    <property type="term" value="F:nucleotide binding"/>
    <property type="evidence" value="ECO:0007669"/>
    <property type="project" value="UniProtKB-KW"/>
</dbReference>
<keyword evidence="5 8" id="KW-1133">Transmembrane helix</keyword>
<reference evidence="10 11" key="1">
    <citation type="journal article" date="2015" name="J. Microbiol.">
        <title>Sphingosinicella ginsenosidimutans sp. nov., with ginsenoside converting activity.</title>
        <authorList>
            <person name="Kim J.K."/>
            <person name="Kang M.S."/>
            <person name="Park S.C."/>
            <person name="Kim K.M."/>
            <person name="Choi K."/>
            <person name="Yoon M.H."/>
            <person name="Im W.T."/>
        </authorList>
    </citation>
    <scope>NUCLEOTIDE SEQUENCE [LARGE SCALE GENOMIC DNA]</scope>
    <source>
        <strain evidence="10 11">BS-11</strain>
    </source>
</reference>
<feature type="transmembrane region" description="Helical" evidence="8">
    <location>
        <begin position="35"/>
        <end position="54"/>
    </location>
</feature>
<feature type="transmembrane region" description="Helical" evidence="8">
    <location>
        <begin position="60"/>
        <end position="81"/>
    </location>
</feature>
<protein>
    <recommendedName>
        <fullName evidence="9">Pycsar effector protein domain-containing protein</fullName>
    </recommendedName>
</protein>
<proteinExistence type="predicted"/>
<evidence type="ECO:0000256" key="7">
    <source>
        <dbReference type="ARBA" id="ARBA00023136"/>
    </source>
</evidence>
<keyword evidence="7 8" id="KW-0472">Membrane</keyword>
<organism evidence="10 11">
    <name type="scientific">Allosphingosinicella ginsenosidimutans</name>
    <dbReference type="NCBI Taxonomy" id="1176539"/>
    <lineage>
        <taxon>Bacteria</taxon>
        <taxon>Pseudomonadati</taxon>
        <taxon>Pseudomonadota</taxon>
        <taxon>Alphaproteobacteria</taxon>
        <taxon>Sphingomonadales</taxon>
        <taxon>Sphingomonadaceae</taxon>
        <taxon>Allosphingosinicella</taxon>
    </lineage>
</organism>
<evidence type="ECO:0000256" key="1">
    <source>
        <dbReference type="ARBA" id="ARBA00004236"/>
    </source>
</evidence>
<evidence type="ECO:0000256" key="3">
    <source>
        <dbReference type="ARBA" id="ARBA00022692"/>
    </source>
</evidence>
<dbReference type="RefSeq" id="WP_147041926.1">
    <property type="nucleotide sequence ID" value="NZ_BAABIR010000001.1"/>
</dbReference>
<evidence type="ECO:0000256" key="2">
    <source>
        <dbReference type="ARBA" id="ARBA00022475"/>
    </source>
</evidence>
<feature type="domain" description="Pycsar effector protein" evidence="9">
    <location>
        <begin position="16"/>
        <end position="165"/>
    </location>
</feature>
<keyword evidence="11" id="KW-1185">Reference proteome</keyword>
<evidence type="ECO:0000256" key="4">
    <source>
        <dbReference type="ARBA" id="ARBA00022741"/>
    </source>
</evidence>
<evidence type="ECO:0000256" key="8">
    <source>
        <dbReference type="SAM" id="Phobius"/>
    </source>
</evidence>
<keyword evidence="4" id="KW-0547">Nucleotide-binding</keyword>
<keyword evidence="3 8" id="KW-0812">Transmembrane</keyword>
<dbReference type="EMBL" id="VOQQ01000001">
    <property type="protein sequence ID" value="TXC62538.1"/>
    <property type="molecule type" value="Genomic_DNA"/>
</dbReference>
<comment type="subcellular location">
    <subcellularLocation>
        <location evidence="1">Cell membrane</location>
    </subcellularLocation>
</comment>
<evidence type="ECO:0000256" key="6">
    <source>
        <dbReference type="ARBA" id="ARBA00023118"/>
    </source>
</evidence>
<keyword evidence="2" id="KW-1003">Cell membrane</keyword>
<sequence length="168" mass="19090">MEAGRKREFPPNMVNLLRTSQQMHLTLSQMADQKANMLLAATFVVFTITIGQVRQVDYPLPLLLLGGGAFFSAIFAVLAVMPAAHFKTGGKLNLLFFGSFCRLEEEDFLERLLTEMEDEEQAFRMMARDLYQNGIVLERKKYRLLAYAYWIFLAGLVAAAAAFVLDYF</sequence>
<name>A0A5C6TS69_9SPHN</name>
<dbReference type="Pfam" id="PF18967">
    <property type="entry name" value="PycTM"/>
    <property type="match status" value="1"/>
</dbReference>
<keyword evidence="6" id="KW-0051">Antiviral defense</keyword>
<evidence type="ECO:0000259" key="9">
    <source>
        <dbReference type="Pfam" id="PF18967"/>
    </source>
</evidence>
<feature type="transmembrane region" description="Helical" evidence="8">
    <location>
        <begin position="144"/>
        <end position="165"/>
    </location>
</feature>
<dbReference type="InterPro" id="IPR043760">
    <property type="entry name" value="PycTM_dom"/>
</dbReference>
<dbReference type="Proteomes" id="UP000321249">
    <property type="component" value="Unassembled WGS sequence"/>
</dbReference>
<gene>
    <name evidence="10" type="ORF">FRZ32_02010</name>
</gene>